<proteinExistence type="predicted"/>
<keyword evidence="1" id="KW-0812">Transmembrane</keyword>
<evidence type="ECO:0000256" key="1">
    <source>
        <dbReference type="SAM" id="Phobius"/>
    </source>
</evidence>
<gene>
    <name evidence="2" type="ORF">H4O24_20235</name>
</gene>
<evidence type="ECO:0000313" key="3">
    <source>
        <dbReference type="Proteomes" id="UP000515297"/>
    </source>
</evidence>
<dbReference type="RefSeq" id="WP_185886175.1">
    <property type="nucleotide sequence ID" value="NZ_CP060054.1"/>
</dbReference>
<reference evidence="2 3" key="1">
    <citation type="submission" date="2020-08" db="EMBL/GenBank/DDBJ databases">
        <authorList>
            <person name="Liu G."/>
            <person name="Sun C."/>
        </authorList>
    </citation>
    <scope>NUCLEOTIDE SEQUENCE [LARGE SCALE GENOMIC DNA]</scope>
    <source>
        <strain evidence="2 3">OT19</strain>
        <plasmid evidence="2 3">plas2</plasmid>
    </source>
</reference>
<protein>
    <submittedName>
        <fullName evidence="2">Uncharacterized protein</fullName>
    </submittedName>
</protein>
<keyword evidence="2" id="KW-0614">Plasmid</keyword>
<dbReference type="AlphaFoldDB" id="A0A7G6W183"/>
<dbReference type="Proteomes" id="UP000515297">
    <property type="component" value="Plasmid plas2"/>
</dbReference>
<dbReference type="EMBL" id="CP060054">
    <property type="protein sequence ID" value="QNE07748.1"/>
    <property type="molecule type" value="Genomic_DNA"/>
</dbReference>
<keyword evidence="1" id="KW-1133">Transmembrane helix</keyword>
<keyword evidence="1" id="KW-0472">Membrane</keyword>
<geneLocation type="plasmid" evidence="2 3">
    <name>plas2</name>
</geneLocation>
<feature type="transmembrane region" description="Helical" evidence="1">
    <location>
        <begin position="12"/>
        <end position="44"/>
    </location>
</feature>
<sequence>MDKFLQVCRSPFASGFFLIMTLLMVSVGNAVGAASMAFIAGITLQRLGQARQRL</sequence>
<organism evidence="2 3">
    <name type="scientific">Croceicoccus marinus</name>
    <dbReference type="NCBI Taxonomy" id="450378"/>
    <lineage>
        <taxon>Bacteria</taxon>
        <taxon>Pseudomonadati</taxon>
        <taxon>Pseudomonadota</taxon>
        <taxon>Alphaproteobacteria</taxon>
        <taxon>Sphingomonadales</taxon>
        <taxon>Erythrobacteraceae</taxon>
        <taxon>Croceicoccus</taxon>
    </lineage>
</organism>
<evidence type="ECO:0000313" key="2">
    <source>
        <dbReference type="EMBL" id="QNE07748.1"/>
    </source>
</evidence>
<accession>A0A7G6W183</accession>
<name>A0A7G6W183_9SPHN</name>